<keyword evidence="6 7" id="KW-0408">Iron</keyword>
<dbReference type="PROSITE" id="PS50093">
    <property type="entry name" value="PKD"/>
    <property type="match status" value="1"/>
</dbReference>
<dbReference type="InterPro" id="IPR035986">
    <property type="entry name" value="PKD_dom_sf"/>
</dbReference>
<feature type="binding site" description="covalent" evidence="7">
    <location>
        <position position="648"/>
    </location>
    <ligand>
        <name>heme c</name>
        <dbReference type="ChEBI" id="CHEBI:61717"/>
    </ligand>
</feature>
<evidence type="ECO:0000256" key="9">
    <source>
        <dbReference type="SAM" id="SignalP"/>
    </source>
</evidence>
<evidence type="ECO:0000313" key="14">
    <source>
        <dbReference type="Proteomes" id="UP000325286"/>
    </source>
</evidence>
<evidence type="ECO:0000256" key="7">
    <source>
        <dbReference type="PIRSR" id="PIRSR602324-1"/>
    </source>
</evidence>
<evidence type="ECO:0000259" key="11">
    <source>
        <dbReference type="PROSITE" id="PS51007"/>
    </source>
</evidence>
<dbReference type="InterPro" id="IPR002324">
    <property type="entry name" value="Cyt_c_ID"/>
</dbReference>
<sequence precursor="true">MQRSRHFGLAFYLSGFLFAAVVGDAAGAEEVNIQRFEATTVCGELVQPMELAIAPDGNIFLIELGGTIKLIDPATGVAEVVGKLEVTTAQENGLIGLALDPDFAENQWLYLQYSPPDFSGQYVSRFTFRDGQVDSASERRLFSYQEQRRECCHHAGSLEFGPDGNLYIGTGDNTNPFKDSRGYAPIDERPNREPWDAQRSSANTKSYNGKVLRIHPEADGTYTIPDGNLFPKDGSVGHPEIYVMGCRNPWRINVDQRTGYLYWGDVGPDAGADHERGPRGYDEVNQARTAGNFGWPYFIGNNFAYSMVDFATGKIGPRQDPVHPVNRSVNNTGAEQLPPAQPAMIYYPAAASPEFPEMGTGGRTACAGPVYYYDADTLGENGFPAAYDRTLFAYEWSRSTITAVHLDADSNVQRLEPFLPHLKFTRPIDLQFDAGGSLYVIVYGETWGVNPDARLVRIDYVRGNRTPQAVAKITNNVGREPLTVQLSAADSSDKDGDELTYRWTAVRNAEGQTQSRDLATTVDATAVFEQPGVYTVKLQVTDPSGASHSTSMPVIVGNARPQVAFLKPQDGDFYSSDAPVRYSLVVRDSEDGTSDFEQAEEDGWHPIEATAPSRLFTQAIPVVDAVAAAEDEDPGLALIRKSDCFNCHAVHRALVGPSFEAIATKYRDQPHQLEQSVKRVMEGSTGVWGKVGMLPHQQHSVAEVQKMVQYVFAVEPGAGHPTAQGFNNKLAVSADVDTVRLEATYTDLGRGEIPKLSGVATVTLRRRTLQAEAADAFQGTRPLSSAAAEGKKFMGAIEHSGFLKFENMPLDQITGISVRVASAGAGGDIEIRRGALDGPVLGRTTVEVNGQWEVFHDQPIEFTPAQGRDTLFVVFKNEQRRGGLMNIDSIRFE</sequence>
<evidence type="ECO:0000256" key="8">
    <source>
        <dbReference type="SAM" id="MobiDB-lite"/>
    </source>
</evidence>
<dbReference type="GO" id="GO:0020037">
    <property type="term" value="F:heme binding"/>
    <property type="evidence" value="ECO:0007669"/>
    <property type="project" value="InterPro"/>
</dbReference>
<comment type="PTM">
    <text evidence="7">Binds 1 heme c group covalently per subunit.</text>
</comment>
<dbReference type="CDD" id="cd04084">
    <property type="entry name" value="CBM6_xylanase-like"/>
    <property type="match status" value="1"/>
</dbReference>
<keyword evidence="2 7" id="KW-0349">Heme</keyword>
<keyword evidence="14" id="KW-1185">Reference proteome</keyword>
<keyword evidence="4 9" id="KW-0732">Signal</keyword>
<keyword evidence="13" id="KW-0560">Oxidoreductase</keyword>
<evidence type="ECO:0000256" key="3">
    <source>
        <dbReference type="ARBA" id="ARBA00022723"/>
    </source>
</evidence>
<evidence type="ECO:0000259" key="12">
    <source>
        <dbReference type="PROSITE" id="PS51175"/>
    </source>
</evidence>
<dbReference type="InterPro" id="IPR006584">
    <property type="entry name" value="Cellulose-bd_IV"/>
</dbReference>
<feature type="region of interest" description="Disordered" evidence="8">
    <location>
        <begin position="183"/>
        <end position="202"/>
    </location>
</feature>
<feature type="binding site" description="covalent" evidence="7">
    <location>
        <position position="644"/>
    </location>
    <ligand>
        <name>heme c</name>
        <dbReference type="ChEBI" id="CHEBI:61717"/>
    </ligand>
</feature>
<dbReference type="InterPro" id="IPR000601">
    <property type="entry name" value="PKD_dom"/>
</dbReference>
<dbReference type="AlphaFoldDB" id="A0A5B9QRK4"/>
<evidence type="ECO:0000259" key="10">
    <source>
        <dbReference type="PROSITE" id="PS50093"/>
    </source>
</evidence>
<feature type="binding site" description="covalent" evidence="7">
    <location>
        <position position="693"/>
    </location>
    <ligand>
        <name>heme c</name>
        <dbReference type="ChEBI" id="CHEBI:61717"/>
    </ligand>
</feature>
<dbReference type="Pfam" id="PF18911">
    <property type="entry name" value="PKD_4"/>
    <property type="match status" value="1"/>
</dbReference>
<feature type="chain" id="PRO_5022771785" evidence="9">
    <location>
        <begin position="20"/>
        <end position="893"/>
    </location>
</feature>
<dbReference type="PANTHER" id="PTHR19328">
    <property type="entry name" value="HEDGEHOG-INTERACTING PROTEIN"/>
    <property type="match status" value="1"/>
</dbReference>
<dbReference type="OrthoDB" id="9770043at2"/>
<dbReference type="Gene3D" id="1.10.760.10">
    <property type="entry name" value="Cytochrome c-like domain"/>
    <property type="match status" value="1"/>
</dbReference>
<dbReference type="PRINTS" id="PR00606">
    <property type="entry name" value="CYTCHROMECID"/>
</dbReference>
<dbReference type="InterPro" id="IPR005084">
    <property type="entry name" value="CBM6"/>
</dbReference>
<evidence type="ECO:0000256" key="5">
    <source>
        <dbReference type="ARBA" id="ARBA00022982"/>
    </source>
</evidence>
<dbReference type="GO" id="GO:0008876">
    <property type="term" value="F:quinoprotein glucose dehydrogenase activity"/>
    <property type="evidence" value="ECO:0007669"/>
    <property type="project" value="UniProtKB-EC"/>
</dbReference>
<feature type="signal peptide" evidence="9">
    <location>
        <begin position="1"/>
        <end position="19"/>
    </location>
</feature>
<feature type="domain" description="CBM6" evidence="12">
    <location>
        <begin position="767"/>
        <end position="893"/>
    </location>
</feature>
<dbReference type="SMART" id="SM00089">
    <property type="entry name" value="PKD"/>
    <property type="match status" value="1"/>
</dbReference>
<evidence type="ECO:0000256" key="1">
    <source>
        <dbReference type="ARBA" id="ARBA00022448"/>
    </source>
</evidence>
<evidence type="ECO:0000313" key="13">
    <source>
        <dbReference type="EMBL" id="QEG40582.1"/>
    </source>
</evidence>
<keyword evidence="5" id="KW-0249">Electron transport</keyword>
<dbReference type="InterPro" id="IPR011042">
    <property type="entry name" value="6-blade_b-propeller_TolB-like"/>
</dbReference>
<dbReference type="Gene3D" id="2.60.40.10">
    <property type="entry name" value="Immunoglobulins"/>
    <property type="match status" value="1"/>
</dbReference>
<dbReference type="InterPro" id="IPR008979">
    <property type="entry name" value="Galactose-bd-like_sf"/>
</dbReference>
<dbReference type="Proteomes" id="UP000325286">
    <property type="component" value="Chromosome"/>
</dbReference>
<dbReference type="SUPFAM" id="SSF49299">
    <property type="entry name" value="PKD domain"/>
    <property type="match status" value="1"/>
</dbReference>
<dbReference type="PANTHER" id="PTHR19328:SF75">
    <property type="entry name" value="ALDOSE SUGAR DEHYDROGENASE YLII"/>
    <property type="match status" value="1"/>
</dbReference>
<dbReference type="Pfam" id="PF03422">
    <property type="entry name" value="CBM_6"/>
    <property type="match status" value="1"/>
</dbReference>
<dbReference type="RefSeq" id="WP_084427564.1">
    <property type="nucleotide sequence ID" value="NZ_CP042914.1"/>
</dbReference>
<dbReference type="InterPro" id="IPR012938">
    <property type="entry name" value="Glc/Sorbosone_DH"/>
</dbReference>
<dbReference type="InterPro" id="IPR036909">
    <property type="entry name" value="Cyt_c-like_dom_sf"/>
</dbReference>
<feature type="domain" description="Cytochrome c" evidence="11">
    <location>
        <begin position="630"/>
        <end position="715"/>
    </location>
</feature>
<evidence type="ECO:0000256" key="4">
    <source>
        <dbReference type="ARBA" id="ARBA00022729"/>
    </source>
</evidence>
<dbReference type="Pfam" id="PF07995">
    <property type="entry name" value="GSDH"/>
    <property type="match status" value="1"/>
</dbReference>
<evidence type="ECO:0000256" key="2">
    <source>
        <dbReference type="ARBA" id="ARBA00022617"/>
    </source>
</evidence>
<dbReference type="InterPro" id="IPR022409">
    <property type="entry name" value="PKD/Chitinase_dom"/>
</dbReference>
<evidence type="ECO:0000256" key="6">
    <source>
        <dbReference type="ARBA" id="ARBA00023004"/>
    </source>
</evidence>
<dbReference type="SUPFAM" id="SSF50952">
    <property type="entry name" value="Soluble quinoprotein glucose dehydrogenase"/>
    <property type="match status" value="1"/>
</dbReference>
<gene>
    <name evidence="13" type="primary">gdhB_2</name>
    <name evidence="13" type="ORF">UC8_25970</name>
</gene>
<feature type="domain" description="PKD" evidence="10">
    <location>
        <begin position="491"/>
        <end position="556"/>
    </location>
</feature>
<dbReference type="PROSITE" id="PS51175">
    <property type="entry name" value="CBM6"/>
    <property type="match status" value="1"/>
</dbReference>
<dbReference type="InterPro" id="IPR011041">
    <property type="entry name" value="Quinoprot_gluc/sorb_DH_b-prop"/>
</dbReference>
<dbReference type="Gene3D" id="2.60.120.260">
    <property type="entry name" value="Galactose-binding domain-like"/>
    <property type="match status" value="1"/>
</dbReference>
<dbReference type="SMART" id="SM00606">
    <property type="entry name" value="CBD_IV"/>
    <property type="match status" value="1"/>
</dbReference>
<dbReference type="EC" id="1.1.5.2" evidence="13"/>
<accession>A0A5B9QRK4</accession>
<dbReference type="GO" id="GO:0030246">
    <property type="term" value="F:carbohydrate binding"/>
    <property type="evidence" value="ECO:0007669"/>
    <property type="project" value="InterPro"/>
</dbReference>
<organism evidence="13 14">
    <name type="scientific">Roseimaritima ulvae</name>
    <dbReference type="NCBI Taxonomy" id="980254"/>
    <lineage>
        <taxon>Bacteria</taxon>
        <taxon>Pseudomonadati</taxon>
        <taxon>Planctomycetota</taxon>
        <taxon>Planctomycetia</taxon>
        <taxon>Pirellulales</taxon>
        <taxon>Pirellulaceae</taxon>
        <taxon>Roseimaritima</taxon>
    </lineage>
</organism>
<dbReference type="EMBL" id="CP042914">
    <property type="protein sequence ID" value="QEG40582.1"/>
    <property type="molecule type" value="Genomic_DNA"/>
</dbReference>
<dbReference type="KEGG" id="rul:UC8_25970"/>
<dbReference type="InterPro" id="IPR009056">
    <property type="entry name" value="Cyt_c-like_dom"/>
</dbReference>
<name>A0A5B9QRK4_9BACT</name>
<keyword evidence="3 7" id="KW-0479">Metal-binding</keyword>
<proteinExistence type="predicted"/>
<dbReference type="Gene3D" id="2.120.10.30">
    <property type="entry name" value="TolB, C-terminal domain"/>
    <property type="match status" value="1"/>
</dbReference>
<dbReference type="PROSITE" id="PS51007">
    <property type="entry name" value="CYTC"/>
    <property type="match status" value="1"/>
</dbReference>
<feature type="compositionally biased region" description="Basic and acidic residues" evidence="8">
    <location>
        <begin position="183"/>
        <end position="196"/>
    </location>
</feature>
<dbReference type="SUPFAM" id="SSF46626">
    <property type="entry name" value="Cytochrome c"/>
    <property type="match status" value="1"/>
</dbReference>
<protein>
    <submittedName>
        <fullName evidence="13">Quinoprotein glucose dehydrogenase B</fullName>
        <ecNumber evidence="13">1.1.5.2</ecNumber>
    </submittedName>
</protein>
<reference evidence="13 14" key="1">
    <citation type="submission" date="2019-08" db="EMBL/GenBank/DDBJ databases">
        <title>Deep-cultivation of Planctomycetes and their phenomic and genomic characterization uncovers novel biology.</title>
        <authorList>
            <person name="Wiegand S."/>
            <person name="Jogler M."/>
            <person name="Boedeker C."/>
            <person name="Pinto D."/>
            <person name="Vollmers J."/>
            <person name="Rivas-Marin E."/>
            <person name="Kohn T."/>
            <person name="Peeters S.H."/>
            <person name="Heuer A."/>
            <person name="Rast P."/>
            <person name="Oberbeckmann S."/>
            <person name="Bunk B."/>
            <person name="Jeske O."/>
            <person name="Meyerdierks A."/>
            <person name="Storesund J.E."/>
            <person name="Kallscheuer N."/>
            <person name="Luecker S."/>
            <person name="Lage O.M."/>
            <person name="Pohl T."/>
            <person name="Merkel B.J."/>
            <person name="Hornburger P."/>
            <person name="Mueller R.-W."/>
            <person name="Bruemmer F."/>
            <person name="Labrenz M."/>
            <person name="Spormann A.M."/>
            <person name="Op den Camp H."/>
            <person name="Overmann J."/>
            <person name="Amann R."/>
            <person name="Jetten M.S.M."/>
            <person name="Mascher T."/>
            <person name="Medema M.H."/>
            <person name="Devos D.P."/>
            <person name="Kaster A.-K."/>
            <person name="Ovreas L."/>
            <person name="Rohde M."/>
            <person name="Galperin M.Y."/>
            <person name="Jogler C."/>
        </authorList>
    </citation>
    <scope>NUCLEOTIDE SEQUENCE [LARGE SCALE GENOMIC DNA]</scope>
    <source>
        <strain evidence="13 14">UC8</strain>
    </source>
</reference>
<dbReference type="CDD" id="cd00146">
    <property type="entry name" value="PKD"/>
    <property type="match status" value="1"/>
</dbReference>
<keyword evidence="1" id="KW-0813">Transport</keyword>
<dbReference type="InterPro" id="IPR013783">
    <property type="entry name" value="Ig-like_fold"/>
</dbReference>
<dbReference type="GO" id="GO:0009055">
    <property type="term" value="F:electron transfer activity"/>
    <property type="evidence" value="ECO:0007669"/>
    <property type="project" value="InterPro"/>
</dbReference>
<dbReference type="GO" id="GO:0005506">
    <property type="term" value="F:iron ion binding"/>
    <property type="evidence" value="ECO:0007669"/>
    <property type="project" value="InterPro"/>
</dbReference>
<dbReference type="SUPFAM" id="SSF49785">
    <property type="entry name" value="Galactose-binding domain-like"/>
    <property type="match status" value="1"/>
</dbReference>